<dbReference type="InterPro" id="IPR035439">
    <property type="entry name" value="UPF0145_dom_sf"/>
</dbReference>
<dbReference type="FunCoup" id="A0A2I1DPD1">
    <property type="interactions" value="106"/>
</dbReference>
<reference evidence="3 4" key="1">
    <citation type="submission" date="2017-03" db="EMBL/GenBank/DDBJ databases">
        <title>Draft genime sequence of the acidophilic sulfur-oxidizing bacterium Acidithiobacillus sp. SH, isolated from seawater.</title>
        <authorList>
            <person name="Sharmin S."/>
            <person name="Tokuhisa M."/>
            <person name="Kanao T."/>
            <person name="Kamimura K."/>
        </authorList>
    </citation>
    <scope>NUCLEOTIDE SEQUENCE [LARGE SCALE GENOMIC DNA]</scope>
    <source>
        <strain evidence="3 4">SH</strain>
    </source>
</reference>
<dbReference type="AlphaFoldDB" id="A0A2I1DPD1"/>
<dbReference type="Proteomes" id="UP000234329">
    <property type="component" value="Unassembled WGS sequence"/>
</dbReference>
<evidence type="ECO:0000313" key="3">
    <source>
        <dbReference type="EMBL" id="PKY11754.1"/>
    </source>
</evidence>
<keyword evidence="4" id="KW-1185">Reference proteome</keyword>
<dbReference type="Gene3D" id="3.30.110.70">
    <property type="entry name" value="Hypothetical protein apc22750. Chain B"/>
    <property type="match status" value="1"/>
</dbReference>
<accession>A0A2I1DPD1</accession>
<organism evidence="3 4">
    <name type="scientific">Acidithiobacillus marinus</name>
    <dbReference type="NCBI Taxonomy" id="187490"/>
    <lineage>
        <taxon>Bacteria</taxon>
        <taxon>Pseudomonadati</taxon>
        <taxon>Pseudomonadota</taxon>
        <taxon>Acidithiobacillia</taxon>
        <taxon>Acidithiobacillales</taxon>
        <taxon>Acidithiobacillaceae</taxon>
        <taxon>Acidithiobacillus</taxon>
    </lineage>
</organism>
<dbReference type="EMBL" id="MXAV01000007">
    <property type="protein sequence ID" value="PKY11754.1"/>
    <property type="molecule type" value="Genomic_DNA"/>
</dbReference>
<dbReference type="PANTHER" id="PTHR34068">
    <property type="entry name" value="UPF0145 PROTEIN YBJQ"/>
    <property type="match status" value="1"/>
</dbReference>
<dbReference type="RefSeq" id="WP_101536895.1">
    <property type="nucleotide sequence ID" value="NZ_MXAV01000007.1"/>
</dbReference>
<dbReference type="InParanoid" id="A0A2I1DPD1"/>
<evidence type="ECO:0000313" key="4">
    <source>
        <dbReference type="Proteomes" id="UP000234329"/>
    </source>
</evidence>
<dbReference type="Pfam" id="PF01906">
    <property type="entry name" value="YbjQ_1"/>
    <property type="match status" value="1"/>
</dbReference>
<dbReference type="InterPro" id="IPR002765">
    <property type="entry name" value="UPF0145_YbjQ-like"/>
</dbReference>
<gene>
    <name evidence="3" type="ORF">B1757_02890</name>
</gene>
<comment type="caution">
    <text evidence="3">The sequence shown here is derived from an EMBL/GenBank/DDBJ whole genome shotgun (WGS) entry which is preliminary data.</text>
</comment>
<protein>
    <recommendedName>
        <fullName evidence="2">UPF0145 protein B1757_02890</fullName>
    </recommendedName>
</protein>
<dbReference type="HAMAP" id="MF_00338">
    <property type="entry name" value="UPF0145"/>
    <property type="match status" value="1"/>
</dbReference>
<comment type="similarity">
    <text evidence="1 2">Belongs to the UPF0145 family.</text>
</comment>
<name>A0A2I1DPD1_9PROT</name>
<proteinExistence type="inferred from homology"/>
<evidence type="ECO:0000256" key="1">
    <source>
        <dbReference type="ARBA" id="ARBA00010751"/>
    </source>
</evidence>
<dbReference type="SUPFAM" id="SSF117782">
    <property type="entry name" value="YbjQ-like"/>
    <property type="match status" value="1"/>
</dbReference>
<sequence>MLVVTDQEIAGKSVEQTLGAVYGVAVRSRNELGNVLGKIRAITGGKMAGYEKLVMTANQSAVEAMVSQAEQAGANAIVGFRFNTSSMGGGEEEEFIQVTAYGTAVVIR</sequence>
<dbReference type="OrthoDB" id="9796448at2"/>
<evidence type="ECO:0000256" key="2">
    <source>
        <dbReference type="HAMAP-Rule" id="MF_00338"/>
    </source>
</evidence>